<dbReference type="EMBL" id="QGNW01000321">
    <property type="protein sequence ID" value="RVW76921.1"/>
    <property type="molecule type" value="Genomic_DNA"/>
</dbReference>
<sequence>MLPTGVKETQLRESNSQKVHPQPMEEATNQTPEAMEALISKIFMNISSLKSAYIQLQAAHTPYEPDKIQAADKLVISELKNLSELKHFYREKTPNLYVFLLKTLA</sequence>
<organism evidence="3 4">
    <name type="scientific">Vitis vinifera</name>
    <name type="common">Grape</name>
    <dbReference type="NCBI Taxonomy" id="29760"/>
    <lineage>
        <taxon>Eukaryota</taxon>
        <taxon>Viridiplantae</taxon>
        <taxon>Streptophyta</taxon>
        <taxon>Embryophyta</taxon>
        <taxon>Tracheophyta</taxon>
        <taxon>Spermatophyta</taxon>
        <taxon>Magnoliopsida</taxon>
        <taxon>eudicotyledons</taxon>
        <taxon>Gunneridae</taxon>
        <taxon>Pentapetalae</taxon>
        <taxon>rosids</taxon>
        <taxon>Vitales</taxon>
        <taxon>Vitaceae</taxon>
        <taxon>Viteae</taxon>
        <taxon>Vitis</taxon>
    </lineage>
</organism>
<dbReference type="AlphaFoldDB" id="A0A438GXL9"/>
<evidence type="ECO:0000256" key="1">
    <source>
        <dbReference type="SAM" id="MobiDB-lite"/>
    </source>
</evidence>
<name>A0A438GXL9_VITVI</name>
<evidence type="ECO:0000313" key="4">
    <source>
        <dbReference type="Proteomes" id="UP000288805"/>
    </source>
</evidence>
<dbReference type="GO" id="GO:0009959">
    <property type="term" value="P:negative gravitropism"/>
    <property type="evidence" value="ECO:0007669"/>
    <property type="project" value="InterPro"/>
</dbReference>
<feature type="region of interest" description="Disordered" evidence="1">
    <location>
        <begin position="1"/>
        <end position="29"/>
    </location>
</feature>
<dbReference type="InterPro" id="IPR006943">
    <property type="entry name" value="DUF641_pln"/>
</dbReference>
<gene>
    <name evidence="3" type="ORF">CK203_051585</name>
</gene>
<feature type="domain" description="DUF641" evidence="2">
    <location>
        <begin position="32"/>
        <end position="94"/>
    </location>
</feature>
<evidence type="ECO:0000259" key="2">
    <source>
        <dbReference type="Pfam" id="PF04859"/>
    </source>
</evidence>
<proteinExistence type="predicted"/>
<dbReference type="InterPro" id="IPR040225">
    <property type="entry name" value="GIL1-like"/>
</dbReference>
<dbReference type="GO" id="GO:0009639">
    <property type="term" value="P:response to red or far red light"/>
    <property type="evidence" value="ECO:0007669"/>
    <property type="project" value="InterPro"/>
</dbReference>
<comment type="caution">
    <text evidence="3">The sequence shown here is derived from an EMBL/GenBank/DDBJ whole genome shotgun (WGS) entry which is preliminary data.</text>
</comment>
<dbReference type="PANTHER" id="PTHR31161">
    <property type="entry name" value="PROTEIN GRAVITROPIC IN THE LIGHT 1"/>
    <property type="match status" value="1"/>
</dbReference>
<evidence type="ECO:0000313" key="3">
    <source>
        <dbReference type="EMBL" id="RVW76921.1"/>
    </source>
</evidence>
<accession>A0A438GXL9</accession>
<reference evidence="3 4" key="1">
    <citation type="journal article" date="2018" name="PLoS Genet.">
        <title>Population sequencing reveals clonal diversity and ancestral inbreeding in the grapevine cultivar Chardonnay.</title>
        <authorList>
            <person name="Roach M.J."/>
            <person name="Johnson D.L."/>
            <person name="Bohlmann J."/>
            <person name="van Vuuren H.J."/>
            <person name="Jones S.J."/>
            <person name="Pretorius I.S."/>
            <person name="Schmidt S.A."/>
            <person name="Borneman A.R."/>
        </authorList>
    </citation>
    <scope>NUCLEOTIDE SEQUENCE [LARGE SCALE GENOMIC DNA]</scope>
    <source>
        <strain evidence="4">cv. Chardonnay</strain>
        <tissue evidence="3">Leaf</tissue>
    </source>
</reference>
<dbReference type="Pfam" id="PF04859">
    <property type="entry name" value="DUF641"/>
    <property type="match status" value="1"/>
</dbReference>
<protein>
    <recommendedName>
        <fullName evidence="2">DUF641 domain-containing protein</fullName>
    </recommendedName>
</protein>
<dbReference type="Proteomes" id="UP000288805">
    <property type="component" value="Unassembled WGS sequence"/>
</dbReference>